<keyword evidence="2 8" id="KW-0813">Transport</keyword>
<reference evidence="13 14" key="1">
    <citation type="submission" date="2019-04" db="EMBL/GenBank/DDBJ databases">
        <authorList>
            <person name="Liu A."/>
        </authorList>
    </citation>
    <scope>NUCLEOTIDE SEQUENCE [LARGE SCALE GENOMIC DNA]</scope>
    <source>
        <strain evidence="13 14">RZ03</strain>
    </source>
</reference>
<evidence type="ECO:0000256" key="2">
    <source>
        <dbReference type="ARBA" id="ARBA00022448"/>
    </source>
</evidence>
<evidence type="ECO:0000313" key="14">
    <source>
        <dbReference type="Proteomes" id="UP000307602"/>
    </source>
</evidence>
<keyword evidence="7 8" id="KW-0998">Cell outer membrane</keyword>
<dbReference type="InterPro" id="IPR023997">
    <property type="entry name" value="TonB-dep_OMP_SusC/RagA_CS"/>
</dbReference>
<dbReference type="PROSITE" id="PS52016">
    <property type="entry name" value="TONB_DEPENDENT_REC_3"/>
    <property type="match status" value="1"/>
</dbReference>
<evidence type="ECO:0000256" key="10">
    <source>
        <dbReference type="SAM" id="SignalP"/>
    </source>
</evidence>
<dbReference type="Pfam" id="PF07715">
    <property type="entry name" value="Plug"/>
    <property type="match status" value="1"/>
</dbReference>
<dbReference type="InterPro" id="IPR036942">
    <property type="entry name" value="Beta-barrel_TonB_sf"/>
</dbReference>
<dbReference type="InterPro" id="IPR008969">
    <property type="entry name" value="CarboxyPept-like_regulatory"/>
</dbReference>
<evidence type="ECO:0000256" key="6">
    <source>
        <dbReference type="ARBA" id="ARBA00023136"/>
    </source>
</evidence>
<gene>
    <name evidence="13" type="ORF">EM932_13635</name>
</gene>
<keyword evidence="14" id="KW-1185">Reference proteome</keyword>
<evidence type="ECO:0000256" key="1">
    <source>
        <dbReference type="ARBA" id="ARBA00004571"/>
    </source>
</evidence>
<dbReference type="EMBL" id="SRSO01000019">
    <property type="protein sequence ID" value="TGV01872.1"/>
    <property type="molecule type" value="Genomic_DNA"/>
</dbReference>
<keyword evidence="5 9" id="KW-0798">TonB box</keyword>
<comment type="caution">
    <text evidence="13">The sequence shown here is derived from an EMBL/GenBank/DDBJ whole genome shotgun (WGS) entry which is preliminary data.</text>
</comment>
<dbReference type="Proteomes" id="UP000307602">
    <property type="component" value="Unassembled WGS sequence"/>
</dbReference>
<protein>
    <submittedName>
        <fullName evidence="13">SusC/RagA family TonB-linked outer membrane protein</fullName>
    </submittedName>
</protein>
<accession>A0A4S1DWL4</accession>
<proteinExistence type="inferred from homology"/>
<name>A0A4S1DWL4_9FLAO</name>
<dbReference type="OrthoDB" id="9768177at2"/>
<organism evidence="13 14">
    <name type="scientific">Flavivirga rizhaonensis</name>
    <dbReference type="NCBI Taxonomy" id="2559571"/>
    <lineage>
        <taxon>Bacteria</taxon>
        <taxon>Pseudomonadati</taxon>
        <taxon>Bacteroidota</taxon>
        <taxon>Flavobacteriia</taxon>
        <taxon>Flavobacteriales</taxon>
        <taxon>Flavobacteriaceae</taxon>
        <taxon>Flavivirga</taxon>
    </lineage>
</organism>
<dbReference type="Pfam" id="PF13715">
    <property type="entry name" value="CarbopepD_reg_2"/>
    <property type="match status" value="1"/>
</dbReference>
<dbReference type="AlphaFoldDB" id="A0A4S1DWL4"/>
<evidence type="ECO:0000259" key="11">
    <source>
        <dbReference type="Pfam" id="PF00593"/>
    </source>
</evidence>
<feature type="chain" id="PRO_5020609156" evidence="10">
    <location>
        <begin position="32"/>
        <end position="1039"/>
    </location>
</feature>
<feature type="domain" description="TonB-dependent receptor plug" evidence="12">
    <location>
        <begin position="124"/>
        <end position="231"/>
    </location>
</feature>
<evidence type="ECO:0000256" key="4">
    <source>
        <dbReference type="ARBA" id="ARBA00022692"/>
    </source>
</evidence>
<comment type="similarity">
    <text evidence="8 9">Belongs to the TonB-dependent receptor family.</text>
</comment>
<dbReference type="Gene3D" id="2.40.170.20">
    <property type="entry name" value="TonB-dependent receptor, beta-barrel domain"/>
    <property type="match status" value="1"/>
</dbReference>
<dbReference type="InterPro" id="IPR039426">
    <property type="entry name" value="TonB-dep_rcpt-like"/>
</dbReference>
<keyword evidence="4 8" id="KW-0812">Transmembrane</keyword>
<dbReference type="Gene3D" id="2.170.130.10">
    <property type="entry name" value="TonB-dependent receptor, plug domain"/>
    <property type="match status" value="1"/>
</dbReference>
<evidence type="ECO:0000256" key="7">
    <source>
        <dbReference type="ARBA" id="ARBA00023237"/>
    </source>
</evidence>
<dbReference type="RefSeq" id="WP_135877744.1">
    <property type="nucleotide sequence ID" value="NZ_SRSO01000019.1"/>
</dbReference>
<evidence type="ECO:0000256" key="8">
    <source>
        <dbReference type="PROSITE-ProRule" id="PRU01360"/>
    </source>
</evidence>
<keyword evidence="3 8" id="KW-1134">Transmembrane beta strand</keyword>
<evidence type="ECO:0000259" key="12">
    <source>
        <dbReference type="Pfam" id="PF07715"/>
    </source>
</evidence>
<dbReference type="InterPro" id="IPR037066">
    <property type="entry name" value="Plug_dom_sf"/>
</dbReference>
<evidence type="ECO:0000256" key="3">
    <source>
        <dbReference type="ARBA" id="ARBA00022452"/>
    </source>
</evidence>
<sequence>MNLKHVITTRRRLDKTFLTTLFLVLSLSAFAQKITVTGIITGAEDGLPIPGVAVLVESTGTGAVSDFDGNYTIQANMGDVLLFSYLGLVDEKVKVAKRQINVTMDTDLEDLEEVVVIGYGAVKKKELTGAVAQVKSEDIEQFITTDVASALQGQVAGVSVVSSSGEPGAESSIQIRGITSLTAGANTPLWVVDGIPQVGNPGLNMNEIQTFDILKDAASTAVYGSRGAAGVILVTTKRGEQGVMKVDFTHTYGIQNLNENAPLMNSSEQITFETLKQSLGLTNHIAILDRNPSWYDNENDFSQYVLNENATTTNYSLNVSGGSNNLTYNFTGGYLDTEGSLVNSFAKRYNARTSTTYVSDHWKINTSIALTIDKRAITNNGLLATASRYAPYFPLIDPDADAIFTTDDGAVTTPLNNLAQAIKRENLIRREVLNGSLDITRRITDDLSFNTRVGVSIRNQLQKQFTPAYTLVNPDDFDDTETDPTKSFVNSEVQRLTKFSWDASLNYNKKIGDHTFGLLGAITLEEDTFEGFFGEKRGVSNNDIKVLNTATINPVTNSLSGYKTTRVGTLGRLQYNYKGKYLFSVLGRYDGSSKFGLNNRWGFFPSTSVAWNVSDENFWESFKHVVNNFKLRASYGEVGNDAINDYEFSSTIGQAADYIFSDLDGTFNNGTAVRDYANSVAKWETSKSINVGIDLAFLKNKFVLTAEYYNTKKEDMLFPITLPSSSGAFNQTGNSPFDDFDHRSVVLNVGNMTNQGFELGARYNQKIGKSNLRLNATFSKNINEITSIYNNIPFILNGNSQLVGGDTQNSLITYFAKGYEAGAFFIYETNGLVQTDEQLVEYQKLGGRENAKKGDLMYVDTDNDGDIDADDKVYKGSGLPDFEIGFNLNWRYKNLDLAMNWFASVGSEIMNGNKAVSYIAGRHPDLNNIWTEDNSTSNVPNWSGSKGDFNHNGNTDYWLENGDYLRLKLITLGYSLPKDVLEKLDISRFRLYVSAQNPLTITGYDGYDPEIGGDVVRRGLDASRYPISALYSLGVNIRF</sequence>
<evidence type="ECO:0000313" key="13">
    <source>
        <dbReference type="EMBL" id="TGV01872.1"/>
    </source>
</evidence>
<dbReference type="SUPFAM" id="SSF49464">
    <property type="entry name" value="Carboxypeptidase regulatory domain-like"/>
    <property type="match status" value="1"/>
</dbReference>
<comment type="subcellular location">
    <subcellularLocation>
        <location evidence="1 8">Cell outer membrane</location>
        <topology evidence="1 8">Multi-pass membrane protein</topology>
    </subcellularLocation>
</comment>
<dbReference type="InterPro" id="IPR000531">
    <property type="entry name" value="Beta-barrel_TonB"/>
</dbReference>
<dbReference type="NCBIfam" id="TIGR04056">
    <property type="entry name" value="OMP_RagA_SusC"/>
    <property type="match status" value="1"/>
</dbReference>
<keyword evidence="10" id="KW-0732">Signal</keyword>
<evidence type="ECO:0000256" key="5">
    <source>
        <dbReference type="ARBA" id="ARBA00023077"/>
    </source>
</evidence>
<dbReference type="NCBIfam" id="TIGR04057">
    <property type="entry name" value="SusC_RagA_signa"/>
    <property type="match status" value="1"/>
</dbReference>
<keyword evidence="6 8" id="KW-0472">Membrane</keyword>
<evidence type="ECO:0000256" key="9">
    <source>
        <dbReference type="RuleBase" id="RU003357"/>
    </source>
</evidence>
<feature type="signal peptide" evidence="10">
    <location>
        <begin position="1"/>
        <end position="31"/>
    </location>
</feature>
<dbReference type="InterPro" id="IPR012910">
    <property type="entry name" value="Plug_dom"/>
</dbReference>
<dbReference type="Pfam" id="PF00593">
    <property type="entry name" value="TonB_dep_Rec_b-barrel"/>
    <property type="match status" value="1"/>
</dbReference>
<dbReference type="InterPro" id="IPR023996">
    <property type="entry name" value="TonB-dep_OMP_SusC/RagA"/>
</dbReference>
<feature type="domain" description="TonB-dependent receptor-like beta-barrel" evidence="11">
    <location>
        <begin position="390"/>
        <end position="897"/>
    </location>
</feature>
<dbReference type="GO" id="GO:0009279">
    <property type="term" value="C:cell outer membrane"/>
    <property type="evidence" value="ECO:0007669"/>
    <property type="project" value="UniProtKB-SubCell"/>
</dbReference>
<dbReference type="SUPFAM" id="SSF56935">
    <property type="entry name" value="Porins"/>
    <property type="match status" value="1"/>
</dbReference>